<feature type="binding site" evidence="4">
    <location>
        <position position="329"/>
    </location>
    <ligand>
        <name>substrate</name>
    </ligand>
</feature>
<keyword evidence="4" id="KW-0460">Magnesium</keyword>
<feature type="binding site" evidence="4">
    <location>
        <position position="351"/>
    </location>
    <ligand>
        <name>Mg(2+)</name>
        <dbReference type="ChEBI" id="CHEBI:18420"/>
        <note>structural</note>
    </ligand>
</feature>
<comment type="similarity">
    <text evidence="1 4">Belongs to the cyclic amide hydrolase (CyAH) family.</text>
</comment>
<evidence type="ECO:0000256" key="3">
    <source>
        <dbReference type="ARBA" id="ARBA00022801"/>
    </source>
</evidence>
<feature type="active site" evidence="4">
    <location>
        <position position="162"/>
    </location>
</feature>
<keyword evidence="4" id="KW-0479">Metal-binding</keyword>
<keyword evidence="6" id="KW-1185">Reference proteome</keyword>
<dbReference type="RefSeq" id="WP_201070957.1">
    <property type="nucleotide sequence ID" value="NZ_CP067420.1"/>
</dbReference>
<dbReference type="InterPro" id="IPR043007">
    <property type="entry name" value="AtzD/Barbiturase_RUC"/>
</dbReference>
<dbReference type="EC" id="3.5.2.15" evidence="4"/>
<feature type="binding site" evidence="4">
    <location>
        <position position="355"/>
    </location>
    <ligand>
        <name>Mg(2+)</name>
        <dbReference type="ChEBI" id="CHEBI:18420"/>
        <note>structural</note>
    </ligand>
</feature>
<evidence type="ECO:0000256" key="1">
    <source>
        <dbReference type="ARBA" id="ARBA00010947"/>
    </source>
</evidence>
<keyword evidence="3 4" id="KW-0378">Hydrolase</keyword>
<dbReference type="Pfam" id="PF09663">
    <property type="entry name" value="Amido_AtzD_TrzD"/>
    <property type="match status" value="1"/>
</dbReference>
<feature type="binding site" evidence="4">
    <location>
        <begin position="232"/>
        <end position="233"/>
    </location>
    <ligand>
        <name>substrate</name>
    </ligand>
</feature>
<feature type="binding site" evidence="4">
    <location>
        <position position="57"/>
    </location>
    <ligand>
        <name>substrate</name>
    </ligand>
</feature>
<organism evidence="5 6">
    <name type="scientific">Skermanella cutis</name>
    <dbReference type="NCBI Taxonomy" id="2775420"/>
    <lineage>
        <taxon>Bacteria</taxon>
        <taxon>Pseudomonadati</taxon>
        <taxon>Pseudomonadota</taxon>
        <taxon>Alphaproteobacteria</taxon>
        <taxon>Rhodospirillales</taxon>
        <taxon>Azospirillaceae</taxon>
        <taxon>Skermanella</taxon>
    </lineage>
</organism>
<comment type="subunit">
    <text evidence="2 4">Homotetramer.</text>
</comment>
<feature type="site" description="Important for substrate specificity" evidence="4">
    <location>
        <position position="325"/>
    </location>
</feature>
<comment type="function">
    <text evidence="4">Responsible for the hydrolysis of cyanuric acid, an intermediate formed during catabolism of s-triazine based compounds in herbicides such as atrazine and polymers such as melamine. Catalyzes the hydrolytic opening of the s-triazine ring of cyanuric acid (2,4,6-trihydroxy-s-triazine) to yield carbon dioxide and carboxybiuret, which spontaneously decarboxylates to biuret.</text>
</comment>
<proteinExistence type="inferred from homology"/>
<dbReference type="EMBL" id="CP067420">
    <property type="protein sequence ID" value="QQP87575.1"/>
    <property type="molecule type" value="Genomic_DNA"/>
</dbReference>
<feature type="region of interest" description="RU A" evidence="4">
    <location>
        <begin position="1"/>
        <end position="105"/>
    </location>
</feature>
<feature type="binding site" evidence="4">
    <location>
        <position position="354"/>
    </location>
    <ligand>
        <name>Mg(2+)</name>
        <dbReference type="ChEBI" id="CHEBI:18420"/>
        <note>structural</note>
    </ligand>
</feature>
<accession>A0ABX7AZR7</accession>
<comment type="catalytic activity">
    <reaction evidence="4">
        <text>cyanurate + H2O = 1-carboxybiuret + H(+)</text>
        <dbReference type="Rhea" id="RHEA:70363"/>
        <dbReference type="ChEBI" id="CHEBI:15377"/>
        <dbReference type="ChEBI" id="CHEBI:15378"/>
        <dbReference type="ChEBI" id="CHEBI:38028"/>
        <dbReference type="ChEBI" id="CHEBI:142864"/>
        <dbReference type="EC" id="3.5.2.15"/>
    </reaction>
</comment>
<feature type="binding site" evidence="4">
    <location>
        <position position="359"/>
    </location>
    <ligand>
        <name>Mg(2+)</name>
        <dbReference type="ChEBI" id="CHEBI:18420"/>
        <note>structural</note>
    </ligand>
</feature>
<name>A0ABX7AZR7_9PROT</name>
<feature type="active site" description="Nucleophile" evidence="4">
    <location>
        <position position="232"/>
    </location>
</feature>
<gene>
    <name evidence="5" type="ORF">IGS68_15860</name>
</gene>
<dbReference type="Proteomes" id="UP000595197">
    <property type="component" value="Chromosome"/>
</dbReference>
<sequence>MASGIRPGVAVHRVATTGPDDVAGLERLVRAGDLDPAGIVAILGKTEGNGCVNDFSRGFATQSLKLFLQGHVGREAAGRVCLVMSGGTEGALSPHWIVFERRESDEPAHGPALAMGSAITPDLPPEHLGRRAQVEMVARGVADAMERAGIADPAEVHFVQIKCPLLTAARVAEAEARGSATATRDTLKSMGLSRGASALGVAAALGELAIGEIPDDAIGTDMGLWSGRASTSAGIELMGHEILVLGMSPDWTGPLAIDHGVMRDAADIGPVRAALARLGLGASGQLDAPARARVRAVLAKAEASRTGNVRGLRHTMLDDSDISATRHARAFVAGVLAGTVGMTDLFVSGGAEHQGPDGGGPVAIIAERG</sequence>
<evidence type="ECO:0000313" key="6">
    <source>
        <dbReference type="Proteomes" id="UP000595197"/>
    </source>
</evidence>
<feature type="binding site" evidence="4">
    <location>
        <begin position="348"/>
        <end position="349"/>
    </location>
    <ligand>
        <name>substrate</name>
    </ligand>
</feature>
<evidence type="ECO:0000313" key="5">
    <source>
        <dbReference type="EMBL" id="QQP87575.1"/>
    </source>
</evidence>
<comment type="caution">
    <text evidence="4">Lacks conserved residue(s) required for the propagation of feature annotation.</text>
</comment>
<dbReference type="Gene3D" id="3.30.1330.180">
    <property type="entry name" value="Cyanuric acid hydrolase/Barbiturase, RU B"/>
    <property type="match status" value="1"/>
</dbReference>
<comment type="domain">
    <text evidence="4">The monomer structure is formed from three repeating units (RUs) that share the same structure as one another. The monomer, the active site and substrate all possess threefold rotational symmetry, to the extent that the active site possesses three potential Ser-Lys catalytic dyads. It is possible that any or all of the three active-site serines may act as nucleophile (albeit only one can do so per catalytic cycle).</text>
</comment>
<evidence type="ECO:0000256" key="4">
    <source>
        <dbReference type="HAMAP-Rule" id="MF_01989"/>
    </source>
</evidence>
<dbReference type="NCBIfam" id="TIGR02714">
    <property type="entry name" value="amido_AtzD_TrzD"/>
    <property type="match status" value="1"/>
</dbReference>
<feature type="binding site" evidence="4">
    <location>
        <position position="302"/>
    </location>
    <ligand>
        <name>Mg(2+)</name>
        <dbReference type="ChEBI" id="CHEBI:18420"/>
        <note>structural</note>
    </ligand>
</feature>
<protein>
    <recommendedName>
        <fullName evidence="4">Cyanuric acid amidohydrolase</fullName>
        <shortName evidence="4">CAH</shortName>
        <ecNumber evidence="4">3.5.2.15</ecNumber>
    </recommendedName>
</protein>
<dbReference type="InterPro" id="IPR043008">
    <property type="entry name" value="AtzD/Barbiturase_RUA"/>
</dbReference>
<comment type="activity regulation">
    <text evidence="4">Inhibited by barbituric acid.</text>
</comment>
<evidence type="ECO:0000256" key="2">
    <source>
        <dbReference type="ARBA" id="ARBA00011881"/>
    </source>
</evidence>
<reference evidence="5" key="1">
    <citation type="submission" date="2021-02" db="EMBL/GenBank/DDBJ databases">
        <title>Skermanella TT6 skin isolate.</title>
        <authorList>
            <person name="Lee K."/>
            <person name="Ganzorig M."/>
        </authorList>
    </citation>
    <scope>NUCLEOTIDE SEQUENCE</scope>
    <source>
        <strain evidence="5">TT6</strain>
    </source>
</reference>
<feature type="binding site" evidence="4">
    <location>
        <begin position="85"/>
        <end position="86"/>
    </location>
    <ligand>
        <name>substrate</name>
    </ligand>
</feature>
<dbReference type="InterPro" id="IPR014086">
    <property type="entry name" value="AtzD/Barbiturase"/>
</dbReference>
<feature type="binding site" evidence="4">
    <location>
        <position position="356"/>
    </location>
    <ligand>
        <name>Mg(2+)</name>
        <dbReference type="ChEBI" id="CHEBI:18420"/>
        <note>structural</note>
    </ligand>
</feature>
<dbReference type="Gene3D" id="3.30.1330.160">
    <property type="entry name" value="Cyanuric acid hydrolase/Barbituras, RU C"/>
    <property type="match status" value="1"/>
</dbReference>
<dbReference type="Gene3D" id="3.30.1330.170">
    <property type="entry name" value="Cyanuric acid hydrolase/Barbiturase, RU A"/>
    <property type="match status" value="1"/>
</dbReference>
<feature type="binding site" evidence="4">
    <location>
        <position position="194"/>
    </location>
    <ligand>
        <name>substrate</name>
    </ligand>
</feature>
<dbReference type="InterPro" id="IPR043006">
    <property type="entry name" value="AtzD/Barbiturase_RUB"/>
</dbReference>
<comment type="pathway">
    <text evidence="4">Xenobiotic degradation; atrazine degradation; biuret from cyanurate: step 1/1.</text>
</comment>
<dbReference type="HAMAP" id="MF_01989">
    <property type="entry name" value="Cyc_amidohydrol"/>
    <property type="match status" value="1"/>
</dbReference>
<feature type="region of interest" description="RU B" evidence="4">
    <location>
        <begin position="112"/>
        <end position="249"/>
    </location>
</feature>
<feature type="region of interest" description="RU C" evidence="4">
    <location>
        <begin position="255"/>
        <end position="369"/>
    </location>
</feature>